<proteinExistence type="inferred from homology"/>
<dbReference type="GO" id="GO:0000813">
    <property type="term" value="C:ESCRT I complex"/>
    <property type="evidence" value="ECO:0007669"/>
    <property type="project" value="UniProtKB-ARBA"/>
</dbReference>
<dbReference type="OrthoDB" id="10260857at2759"/>
<dbReference type="GO" id="GO:0006623">
    <property type="term" value="P:protein targeting to vacuole"/>
    <property type="evidence" value="ECO:0007669"/>
    <property type="project" value="TreeGrafter"/>
</dbReference>
<keyword evidence="4" id="KW-0967">Endosome</keyword>
<reference evidence="9" key="1">
    <citation type="journal article" date="2018" name="Nat. Microbiol.">
        <title>Leveraging single-cell genomics to expand the fungal tree of life.</title>
        <authorList>
            <person name="Ahrendt S.R."/>
            <person name="Quandt C.A."/>
            <person name="Ciobanu D."/>
            <person name="Clum A."/>
            <person name="Salamov A."/>
            <person name="Andreopoulos B."/>
            <person name="Cheng J.F."/>
            <person name="Woyke T."/>
            <person name="Pelin A."/>
            <person name="Henrissat B."/>
            <person name="Reynolds N.K."/>
            <person name="Benny G.L."/>
            <person name="Smith M.E."/>
            <person name="James T.Y."/>
            <person name="Grigoriev I.V."/>
        </authorList>
    </citation>
    <scope>NUCLEOTIDE SEQUENCE [LARGE SCALE GENOMIC DNA]</scope>
    <source>
        <strain evidence="9">RSA 1356</strain>
    </source>
</reference>
<dbReference type="InterPro" id="IPR029012">
    <property type="entry name" value="Helix_hairpin_bin_sf"/>
</dbReference>
<keyword evidence="9" id="KW-1185">Reference proteome</keyword>
<evidence type="ECO:0000256" key="6">
    <source>
        <dbReference type="PROSITE-ProRule" id="PRU00646"/>
    </source>
</evidence>
<name>A0A4P9XN20_9FUNG</name>
<sequence length="184" mass="20509">MTSQPPPEATSEGDEFAFLAALSVEELECIAASDDMLQQQLHRAPSVRSAHAFLAELHQGNRELAEKTLAKEAELARIRTRIAGMQAAYWETRRELATLDERRLDAAKRFSANALLKQLRSLATQADIASDDRWEQFLASATAAPSDSAVVEAFVNDYTPLRSEYHLRTAHADRLSLGDESWRP</sequence>
<protein>
    <recommendedName>
        <fullName evidence="7">VPS37 C-terminal domain-containing protein</fullName>
    </recommendedName>
</protein>
<evidence type="ECO:0000256" key="3">
    <source>
        <dbReference type="ARBA" id="ARBA00022448"/>
    </source>
</evidence>
<keyword evidence="5 6" id="KW-0653">Protein transport</keyword>
<comment type="similarity">
    <text evidence="2">Belongs to the VPS37 family.</text>
</comment>
<comment type="subcellular location">
    <subcellularLocation>
        <location evidence="1">Endosome</location>
    </subcellularLocation>
</comment>
<evidence type="ECO:0000256" key="2">
    <source>
        <dbReference type="ARBA" id="ARBA00007617"/>
    </source>
</evidence>
<dbReference type="InterPro" id="IPR009851">
    <property type="entry name" value="Mod_r"/>
</dbReference>
<dbReference type="PANTHER" id="PTHR13678">
    <property type="entry name" value="VACUOLAR PROTEIN SORTING-ASSOCIATED PROTEIN 37"/>
    <property type="match status" value="1"/>
</dbReference>
<accession>A0A4P9XN20</accession>
<dbReference type="PANTHER" id="PTHR13678:SF2">
    <property type="entry name" value="VACUOLAR PROTEIN SORTING-ASSOCIATED PROTEIN 37A"/>
    <property type="match status" value="1"/>
</dbReference>
<dbReference type="AlphaFoldDB" id="A0A4P9XN20"/>
<evidence type="ECO:0000256" key="4">
    <source>
        <dbReference type="ARBA" id="ARBA00022753"/>
    </source>
</evidence>
<dbReference type="SUPFAM" id="SSF140111">
    <property type="entry name" value="Endosomal sorting complex assembly domain"/>
    <property type="match status" value="1"/>
</dbReference>
<feature type="domain" description="VPS37 C-terminal" evidence="7">
    <location>
        <begin position="93"/>
        <end position="184"/>
    </location>
</feature>
<dbReference type="PROSITE" id="PS51314">
    <property type="entry name" value="VPS37_C"/>
    <property type="match status" value="1"/>
</dbReference>
<dbReference type="STRING" id="78915.A0A4P9XN20"/>
<dbReference type="GO" id="GO:0006612">
    <property type="term" value="P:protein targeting to membrane"/>
    <property type="evidence" value="ECO:0007669"/>
    <property type="project" value="TreeGrafter"/>
</dbReference>
<evidence type="ECO:0000256" key="5">
    <source>
        <dbReference type="ARBA" id="ARBA00022927"/>
    </source>
</evidence>
<dbReference type="Proteomes" id="UP000271241">
    <property type="component" value="Unassembled WGS sequence"/>
</dbReference>
<dbReference type="InterPro" id="IPR037202">
    <property type="entry name" value="ESCRT_assembly_dom"/>
</dbReference>
<gene>
    <name evidence="8" type="ORF">THASP1DRAFT_30864</name>
</gene>
<keyword evidence="3 6" id="KW-0813">Transport</keyword>
<dbReference type="Pfam" id="PF07200">
    <property type="entry name" value="Mod_r"/>
    <property type="match status" value="1"/>
</dbReference>
<evidence type="ECO:0000313" key="8">
    <source>
        <dbReference type="EMBL" id="RKP07318.1"/>
    </source>
</evidence>
<organism evidence="8 9">
    <name type="scientific">Thamnocephalis sphaerospora</name>
    <dbReference type="NCBI Taxonomy" id="78915"/>
    <lineage>
        <taxon>Eukaryota</taxon>
        <taxon>Fungi</taxon>
        <taxon>Fungi incertae sedis</taxon>
        <taxon>Zoopagomycota</taxon>
        <taxon>Zoopagomycotina</taxon>
        <taxon>Zoopagomycetes</taxon>
        <taxon>Zoopagales</taxon>
        <taxon>Sigmoideomycetaceae</taxon>
        <taxon>Thamnocephalis</taxon>
    </lineage>
</organism>
<dbReference type="GO" id="GO:0043162">
    <property type="term" value="P:ubiquitin-dependent protein catabolic process via the multivesicular body sorting pathway"/>
    <property type="evidence" value="ECO:0007669"/>
    <property type="project" value="TreeGrafter"/>
</dbReference>
<evidence type="ECO:0000256" key="1">
    <source>
        <dbReference type="ARBA" id="ARBA00004177"/>
    </source>
</evidence>
<evidence type="ECO:0000313" key="9">
    <source>
        <dbReference type="Proteomes" id="UP000271241"/>
    </source>
</evidence>
<evidence type="ECO:0000259" key="7">
    <source>
        <dbReference type="PROSITE" id="PS51314"/>
    </source>
</evidence>
<dbReference type="EMBL" id="KZ992736">
    <property type="protein sequence ID" value="RKP07318.1"/>
    <property type="molecule type" value="Genomic_DNA"/>
</dbReference>
<dbReference type="Gene3D" id="1.10.287.660">
    <property type="entry name" value="Helix hairpin bin"/>
    <property type="match status" value="1"/>
</dbReference>